<dbReference type="Gene3D" id="3.40.50.300">
    <property type="entry name" value="P-loop containing nucleotide triphosphate hydrolases"/>
    <property type="match status" value="1"/>
</dbReference>
<dbReference type="SUPFAM" id="SSF52540">
    <property type="entry name" value="P-loop containing nucleoside triphosphate hydrolases"/>
    <property type="match status" value="1"/>
</dbReference>
<dbReference type="SMART" id="SM00220">
    <property type="entry name" value="S_TKc"/>
    <property type="match status" value="1"/>
</dbReference>
<proteinExistence type="inferred from homology"/>
<dbReference type="PANTHER" id="PTHR11089:SF30">
    <property type="entry name" value="GUANINE NUCLEOTIDE-BINDING PROTEIN-LIKE 3 HOMOLOG"/>
    <property type="match status" value="1"/>
</dbReference>
<dbReference type="FunFam" id="3.30.200.20:FF:000027">
    <property type="entry name" value="Putative Cyclin-dependent kinase 1"/>
    <property type="match status" value="1"/>
</dbReference>
<evidence type="ECO:0000256" key="12">
    <source>
        <dbReference type="SAM" id="MobiDB-lite"/>
    </source>
</evidence>
<dbReference type="Gene3D" id="1.10.1580.10">
    <property type="match status" value="1"/>
</dbReference>
<keyword evidence="10" id="KW-0342">GTP-binding</keyword>
<dbReference type="SUPFAM" id="SSF56112">
    <property type="entry name" value="Protein kinase-like (PK-like)"/>
    <property type="match status" value="1"/>
</dbReference>
<dbReference type="InterPro" id="IPR027417">
    <property type="entry name" value="P-loop_NTPase"/>
</dbReference>
<dbReference type="GO" id="GO:0005524">
    <property type="term" value="F:ATP binding"/>
    <property type="evidence" value="ECO:0007669"/>
    <property type="project" value="UniProtKB-KW"/>
</dbReference>
<keyword evidence="6" id="KW-0547">Nucleotide-binding</keyword>
<dbReference type="GO" id="GO:0004674">
    <property type="term" value="F:protein serine/threonine kinase activity"/>
    <property type="evidence" value="ECO:0007669"/>
    <property type="project" value="UniProtKB-KW"/>
</dbReference>
<comment type="caution">
    <text evidence="15">The sequence shown here is derived from an EMBL/GenBank/DDBJ whole genome shotgun (WGS) entry which is preliminary data.</text>
</comment>
<dbReference type="PROSITE" id="PS00108">
    <property type="entry name" value="PROTEIN_KINASE_ST"/>
    <property type="match status" value="1"/>
</dbReference>
<dbReference type="Pfam" id="PF01926">
    <property type="entry name" value="MMR_HSR1"/>
    <property type="match status" value="1"/>
</dbReference>
<evidence type="ECO:0000256" key="1">
    <source>
        <dbReference type="ARBA" id="ARBA00004123"/>
    </source>
</evidence>
<keyword evidence="7" id="KW-0418">Kinase</keyword>
<evidence type="ECO:0000256" key="11">
    <source>
        <dbReference type="ARBA" id="ARBA00023242"/>
    </source>
</evidence>
<dbReference type="Gene3D" id="3.30.200.20">
    <property type="entry name" value="Phosphorylase Kinase, domain 1"/>
    <property type="match status" value="1"/>
</dbReference>
<feature type="region of interest" description="Disordered" evidence="12">
    <location>
        <begin position="324"/>
        <end position="366"/>
    </location>
</feature>
<evidence type="ECO:0000256" key="9">
    <source>
        <dbReference type="ARBA" id="ARBA00023054"/>
    </source>
</evidence>
<dbReference type="FunFam" id="1.10.1580.10:FF:000002">
    <property type="entry name" value="Guanine nucleotide-binding protein-like 3 (nucleolar)-like"/>
    <property type="match status" value="1"/>
</dbReference>
<comment type="similarity">
    <text evidence="2">Belongs to the protein kinase superfamily. CMGC Ser/Thr protein kinase family. CDC2/CDKX subfamily.</text>
</comment>
<feature type="domain" description="CP-type G" evidence="14">
    <location>
        <begin position="409"/>
        <end position="575"/>
    </location>
</feature>
<evidence type="ECO:0000256" key="4">
    <source>
        <dbReference type="ARBA" id="ARBA00022553"/>
    </source>
</evidence>
<dbReference type="GO" id="GO:0005525">
    <property type="term" value="F:GTP binding"/>
    <property type="evidence" value="ECO:0007669"/>
    <property type="project" value="UniProtKB-KW"/>
</dbReference>
<reference evidence="15 16" key="1">
    <citation type="submission" date="2019-02" db="EMBL/GenBank/DDBJ databases">
        <title>Genome sequencing of the rare red list fungi Bondarzewia mesenterica.</title>
        <authorList>
            <person name="Buettner E."/>
            <person name="Kellner H."/>
        </authorList>
    </citation>
    <scope>NUCLEOTIDE SEQUENCE [LARGE SCALE GENOMIC DNA]</scope>
    <source>
        <strain evidence="15 16">DSM 108281</strain>
    </source>
</reference>
<organism evidence="15 16">
    <name type="scientific">Bondarzewia mesenterica</name>
    <dbReference type="NCBI Taxonomy" id="1095465"/>
    <lineage>
        <taxon>Eukaryota</taxon>
        <taxon>Fungi</taxon>
        <taxon>Dikarya</taxon>
        <taxon>Basidiomycota</taxon>
        <taxon>Agaricomycotina</taxon>
        <taxon>Agaricomycetes</taxon>
        <taxon>Russulales</taxon>
        <taxon>Bondarzewiaceae</taxon>
        <taxon>Bondarzewia</taxon>
    </lineage>
</organism>
<feature type="compositionally biased region" description="Basic residues" evidence="12">
    <location>
        <begin position="822"/>
        <end position="834"/>
    </location>
</feature>
<keyword evidence="16" id="KW-1185">Reference proteome</keyword>
<feature type="region of interest" description="Disordered" evidence="12">
    <location>
        <begin position="382"/>
        <end position="402"/>
    </location>
</feature>
<feature type="domain" description="Protein kinase" evidence="13">
    <location>
        <begin position="13"/>
        <end position="322"/>
    </location>
</feature>
<dbReference type="AlphaFoldDB" id="A0A4S4LT22"/>
<dbReference type="Pfam" id="PF00069">
    <property type="entry name" value="Pkinase"/>
    <property type="match status" value="1"/>
</dbReference>
<name>A0A4S4LT22_9AGAM</name>
<dbReference type="GO" id="GO:0005730">
    <property type="term" value="C:nucleolus"/>
    <property type="evidence" value="ECO:0007669"/>
    <property type="project" value="TreeGrafter"/>
</dbReference>
<keyword evidence="4" id="KW-0597">Phosphoprotein</keyword>
<dbReference type="FunFam" id="1.10.510.10:FF:000611">
    <property type="entry name" value="CMGC family protein kinase"/>
    <property type="match status" value="1"/>
</dbReference>
<feature type="region of interest" description="Disordered" evidence="12">
    <location>
        <begin position="753"/>
        <end position="862"/>
    </location>
</feature>
<dbReference type="InterPro" id="IPR050755">
    <property type="entry name" value="TRAFAC_YlqF/YawG_RiboMat"/>
</dbReference>
<evidence type="ECO:0000256" key="10">
    <source>
        <dbReference type="ARBA" id="ARBA00023134"/>
    </source>
</evidence>
<evidence type="ECO:0008006" key="17">
    <source>
        <dbReference type="Google" id="ProtNLM"/>
    </source>
</evidence>
<feature type="compositionally biased region" description="Gly residues" evidence="12">
    <location>
        <begin position="853"/>
        <end position="862"/>
    </location>
</feature>
<dbReference type="Gene3D" id="1.10.510.10">
    <property type="entry name" value="Transferase(Phosphotransferase) domain 1"/>
    <property type="match status" value="1"/>
</dbReference>
<feature type="compositionally biased region" description="Basic and acidic residues" evidence="12">
    <location>
        <begin position="329"/>
        <end position="349"/>
    </location>
</feature>
<evidence type="ECO:0000259" key="13">
    <source>
        <dbReference type="PROSITE" id="PS50011"/>
    </source>
</evidence>
<dbReference type="PROSITE" id="PS50011">
    <property type="entry name" value="PROTEIN_KINASE_DOM"/>
    <property type="match status" value="1"/>
</dbReference>
<keyword evidence="8" id="KW-0067">ATP-binding</keyword>
<keyword evidence="5" id="KW-0808">Transferase</keyword>
<keyword evidence="11" id="KW-0539">Nucleus</keyword>
<keyword evidence="9" id="KW-0175">Coiled coil</keyword>
<evidence type="ECO:0000313" key="15">
    <source>
        <dbReference type="EMBL" id="THH15584.1"/>
    </source>
</evidence>
<gene>
    <name evidence="15" type="ORF">EW146_g4921</name>
</gene>
<dbReference type="OrthoDB" id="1732493at2759"/>
<evidence type="ECO:0000256" key="2">
    <source>
        <dbReference type="ARBA" id="ARBA00006485"/>
    </source>
</evidence>
<dbReference type="InterPro" id="IPR008271">
    <property type="entry name" value="Ser/Thr_kinase_AS"/>
</dbReference>
<evidence type="ECO:0000313" key="16">
    <source>
        <dbReference type="Proteomes" id="UP000310158"/>
    </source>
</evidence>
<dbReference type="InterPro" id="IPR030378">
    <property type="entry name" value="G_CP_dom"/>
</dbReference>
<dbReference type="Proteomes" id="UP000310158">
    <property type="component" value="Unassembled WGS sequence"/>
</dbReference>
<keyword evidence="3" id="KW-0723">Serine/threonine-protein kinase</keyword>
<dbReference type="EMBL" id="SGPL01000202">
    <property type="protein sequence ID" value="THH15584.1"/>
    <property type="molecule type" value="Genomic_DNA"/>
</dbReference>
<dbReference type="InterPro" id="IPR006073">
    <property type="entry name" value="GTP-bd"/>
</dbReference>
<sequence length="862" mass="96059">MERYSKLEKVGEGLFRTRFPLGTYGVVYKARDVDTNQIVALKKIRLEAEDEGVPSTAIREISLLKELKDENIVRLLDIVHADQKLYLVFEFLDVDLKRYMEHGNSSGTPLTLDICKRVAIYAAYDTLVRIDVSLSASGARHFTLRVFITWILHRDLKPQNLLIDKHNNLKLADFGLARAFGIPMRTYTHEVVTLWYRAPEVLLGSRQYSTAIDMWSVGCIFAEMVMRGNPLFPGDSEIDQIFKIFRVLGTPNEEVWPGVRLLPDYKPTFPQWARQDLADYVPYLDKTGIDLLVQTLAYDAAKRISAKRAMLSLYDEESHKPIPLKSKLKKDPGIPRLPDIKVRNAEKQRSHALPLHSKDPDSTMASEPTLSSLAMLVTSYPSEFPDATQDPSPSGRQQKTKEQLRSHYIRTLHKVIDDSDVIVLVLDARDPEGCRSRLVEEEVRRREGEGKKLVFVLNKIDLVPRQNALDWLRYLRHSTPTLPFRSSASHQRTNLSSSTAPALMRLLKAYKPSAAQSITVGVVGYPNVGKSSLINTLKRSKVCAVASQPGHTKDLQPIQLERGLRIVDSPGVIFDDEMEDGKGNRKGSVLLRNVVKVEDVDDPVAVVEEVLRRTDREKIQKIYNLPEFGSALECLTMLALSTGKLLKGGTPDTLAAARQVLTDWNHQKISFFTSPPIIHPSLIPSTVSTSSGQGQIAPGAESVGQAQIISQFGPAFTLEGLFGEADEQVVSNSMEGVEDDALHAESMEGMDMEEGEQMETDTLQSRHQNPRKRSRSPNPTEGELERETGLRPPKRLRKAMSARAGEPVAGLLGSSRRTARLDKKKMKKDARRVARVAVGAGSGNGTMEIDDMGGLGGTFMAE</sequence>
<dbReference type="PROSITE" id="PS51721">
    <property type="entry name" value="G_CP"/>
    <property type="match status" value="1"/>
</dbReference>
<protein>
    <recommendedName>
        <fullName evidence="17">CP-type G domain-containing protein</fullName>
    </recommendedName>
</protein>
<evidence type="ECO:0000259" key="14">
    <source>
        <dbReference type="PROSITE" id="PS51721"/>
    </source>
</evidence>
<dbReference type="CDD" id="cd04178">
    <property type="entry name" value="Nucleostemin_like"/>
    <property type="match status" value="1"/>
</dbReference>
<evidence type="ECO:0000256" key="5">
    <source>
        <dbReference type="ARBA" id="ARBA00022679"/>
    </source>
</evidence>
<comment type="subcellular location">
    <subcellularLocation>
        <location evidence="1">Nucleus</location>
    </subcellularLocation>
</comment>
<evidence type="ECO:0000256" key="3">
    <source>
        <dbReference type="ARBA" id="ARBA00022527"/>
    </source>
</evidence>
<accession>A0A4S4LT22</accession>
<dbReference type="InterPro" id="IPR011009">
    <property type="entry name" value="Kinase-like_dom_sf"/>
</dbReference>
<evidence type="ECO:0000256" key="8">
    <source>
        <dbReference type="ARBA" id="ARBA00022840"/>
    </source>
</evidence>
<evidence type="ECO:0000256" key="7">
    <source>
        <dbReference type="ARBA" id="ARBA00022777"/>
    </source>
</evidence>
<dbReference type="InterPro" id="IPR000719">
    <property type="entry name" value="Prot_kinase_dom"/>
</dbReference>
<evidence type="ECO:0000256" key="6">
    <source>
        <dbReference type="ARBA" id="ARBA00022741"/>
    </source>
</evidence>
<dbReference type="PRINTS" id="PR00326">
    <property type="entry name" value="GTP1OBG"/>
</dbReference>
<dbReference type="InterPro" id="IPR023179">
    <property type="entry name" value="GTP-bd_ortho_bundle_sf"/>
</dbReference>
<dbReference type="PANTHER" id="PTHR11089">
    <property type="entry name" value="GTP-BINDING PROTEIN-RELATED"/>
    <property type="match status" value="1"/>
</dbReference>